<organism evidence="1 2">
    <name type="scientific">Xanthobacter tagetidis</name>
    <dbReference type="NCBI Taxonomy" id="60216"/>
    <lineage>
        <taxon>Bacteria</taxon>
        <taxon>Pseudomonadati</taxon>
        <taxon>Pseudomonadota</taxon>
        <taxon>Alphaproteobacteria</taxon>
        <taxon>Hyphomicrobiales</taxon>
        <taxon>Xanthobacteraceae</taxon>
        <taxon>Xanthobacter</taxon>
    </lineage>
</organism>
<evidence type="ECO:0000313" key="1">
    <source>
        <dbReference type="EMBL" id="RLP74602.1"/>
    </source>
</evidence>
<evidence type="ECO:0000313" key="2">
    <source>
        <dbReference type="Proteomes" id="UP000269692"/>
    </source>
</evidence>
<gene>
    <name evidence="1" type="ORF">D9R14_18145</name>
</gene>
<reference evidence="1 2" key="1">
    <citation type="submission" date="2018-10" db="EMBL/GenBank/DDBJ databases">
        <title>Xanthobacter tagetidis genome sequencing and assembly.</title>
        <authorList>
            <person name="Maclea K.S."/>
            <person name="Goen A.E."/>
            <person name="Fatima S.A."/>
        </authorList>
    </citation>
    <scope>NUCLEOTIDE SEQUENCE [LARGE SCALE GENOMIC DNA]</scope>
    <source>
        <strain evidence="1 2">ATCC 700314</strain>
    </source>
</reference>
<proteinExistence type="predicted"/>
<dbReference type="AlphaFoldDB" id="A0A3L7A5J7"/>
<dbReference type="RefSeq" id="WP_121624764.1">
    <property type="nucleotide sequence ID" value="NZ_JBAFVW010000014.1"/>
</dbReference>
<sequence>MALPNTPDAGAATGSIRAIRLRGWLRQAVARLRRAKAISASREFPAGRWCDHVERAINAQIIHGDPRKL</sequence>
<name>A0A3L7A5J7_9HYPH</name>
<dbReference type="EMBL" id="RCTF01000018">
    <property type="protein sequence ID" value="RLP74602.1"/>
    <property type="molecule type" value="Genomic_DNA"/>
</dbReference>
<comment type="caution">
    <text evidence="1">The sequence shown here is derived from an EMBL/GenBank/DDBJ whole genome shotgun (WGS) entry which is preliminary data.</text>
</comment>
<protein>
    <submittedName>
        <fullName evidence="1">Uncharacterized protein</fullName>
    </submittedName>
</protein>
<dbReference type="Proteomes" id="UP000269692">
    <property type="component" value="Unassembled WGS sequence"/>
</dbReference>
<keyword evidence="2" id="KW-1185">Reference proteome</keyword>
<accession>A0A3L7A5J7</accession>